<accession>F2Z404</accession>
<dbReference type="ExpressionAtlas" id="F2Z404">
    <property type="expression patterns" value="baseline and differential"/>
</dbReference>
<organism evidence="1 3">
    <name type="scientific">Mus musculus</name>
    <name type="common">Mouse</name>
    <dbReference type="NCBI Taxonomy" id="10090"/>
    <lineage>
        <taxon>Eukaryota</taxon>
        <taxon>Metazoa</taxon>
        <taxon>Chordata</taxon>
        <taxon>Craniata</taxon>
        <taxon>Vertebrata</taxon>
        <taxon>Euteleostomi</taxon>
        <taxon>Mammalia</taxon>
        <taxon>Eutheria</taxon>
        <taxon>Euarchontoglires</taxon>
        <taxon>Glires</taxon>
        <taxon>Rodentia</taxon>
        <taxon>Myomorpha</taxon>
        <taxon>Muroidea</taxon>
        <taxon>Muridae</taxon>
        <taxon>Murinae</taxon>
        <taxon>Mus</taxon>
        <taxon>Mus</taxon>
    </lineage>
</organism>
<proteinExistence type="predicted"/>
<reference evidence="1" key="3">
    <citation type="submission" date="2025-08" db="UniProtKB">
        <authorList>
            <consortium name="Ensembl"/>
        </authorList>
    </citation>
    <scope>IDENTIFICATION</scope>
    <source>
        <strain evidence="1">C57BL/6J</strain>
    </source>
</reference>
<evidence type="ECO:0000313" key="1">
    <source>
        <dbReference type="Ensembl" id="ENSMUSP00000114781.2"/>
    </source>
</evidence>
<keyword evidence="3" id="KW-1185">Reference proteome</keyword>
<dbReference type="Bgee" id="ENSMUSG00000020289">
    <property type="expression patterns" value="Expressed in hindlimb stylopod muscle and 159 other cell types or tissues"/>
</dbReference>
<reference evidence="1 3" key="2">
    <citation type="journal article" date="2011" name="PLoS Biol.">
        <title>Modernizing reference genome assemblies.</title>
        <authorList>
            <person name="Church D.M."/>
            <person name="Schneider V.A."/>
            <person name="Graves T."/>
            <person name="Auger K."/>
            <person name="Cunningham F."/>
            <person name="Bouk N."/>
            <person name="Chen H.C."/>
            <person name="Agarwala R."/>
            <person name="McLaren W.M."/>
            <person name="Ritchie G.R."/>
            <person name="Albracht D."/>
            <person name="Kremitzki M."/>
            <person name="Rock S."/>
            <person name="Kotkiewicz H."/>
            <person name="Kremitzki C."/>
            <person name="Wollam A."/>
            <person name="Trani L."/>
            <person name="Fulton L."/>
            <person name="Fulton R."/>
            <person name="Matthews L."/>
            <person name="Whitehead S."/>
            <person name="Chow W."/>
            <person name="Torrance J."/>
            <person name="Dunn M."/>
            <person name="Harden G."/>
            <person name="Threadgold G."/>
            <person name="Wood J."/>
            <person name="Collins J."/>
            <person name="Heath P."/>
            <person name="Griffiths G."/>
            <person name="Pelan S."/>
            <person name="Grafham D."/>
            <person name="Eichler E.E."/>
            <person name="Weinstock G."/>
            <person name="Mardis E.R."/>
            <person name="Wilson R.K."/>
            <person name="Howe K."/>
            <person name="Flicek P."/>
            <person name="Hubbard T."/>
        </authorList>
    </citation>
    <scope>NUCLEOTIDE SEQUENCE [LARGE SCALE GENOMIC DNA]</scope>
    <source>
        <strain evidence="1 3">C57BL/6J</strain>
    </source>
</reference>
<evidence type="ECO:0000313" key="2">
    <source>
        <dbReference type="MGI" id="MGI:109258"/>
    </source>
</evidence>
<evidence type="ECO:0000313" key="3">
    <source>
        <dbReference type="Proteomes" id="UP000000589"/>
    </source>
</evidence>
<dbReference type="Antibodypedia" id="1565">
    <property type="antibodies" value="77 antibodies from 26 providers"/>
</dbReference>
<protein>
    <submittedName>
        <fullName evidence="1">Nitrogen permease regulator-like 3</fullName>
    </submittedName>
</protein>
<dbReference type="Proteomes" id="UP000000589">
    <property type="component" value="Chromosome 11"/>
</dbReference>
<name>F2Z404_MOUSE</name>
<reference evidence="1 3" key="1">
    <citation type="journal article" date="2009" name="PLoS Biol.">
        <title>Lineage-specific biology revealed by a finished genome assembly of the mouse.</title>
        <authorList>
            <consortium name="Mouse Genome Sequencing Consortium"/>
            <person name="Church D.M."/>
            <person name="Goodstadt L."/>
            <person name="Hillier L.W."/>
            <person name="Zody M.C."/>
            <person name="Goldstein S."/>
            <person name="She X."/>
            <person name="Bult C.J."/>
            <person name="Agarwala R."/>
            <person name="Cherry J.L."/>
            <person name="DiCuccio M."/>
            <person name="Hlavina W."/>
            <person name="Kapustin Y."/>
            <person name="Meric P."/>
            <person name="Maglott D."/>
            <person name="Birtle Z."/>
            <person name="Marques A.C."/>
            <person name="Graves T."/>
            <person name="Zhou S."/>
            <person name="Teague B."/>
            <person name="Potamousis K."/>
            <person name="Churas C."/>
            <person name="Place M."/>
            <person name="Herschleb J."/>
            <person name="Runnheim R."/>
            <person name="Forrest D."/>
            <person name="Amos-Landgraf J."/>
            <person name="Schwartz D.C."/>
            <person name="Cheng Z."/>
            <person name="Lindblad-Toh K."/>
            <person name="Eichler E.E."/>
            <person name="Ponting C.P."/>
        </authorList>
    </citation>
    <scope>NUCLEOTIDE SEQUENCE [LARGE SCALE GENOMIC DNA]</scope>
    <source>
        <strain evidence="1 3">C57BL/6J</strain>
    </source>
</reference>
<dbReference type="VEuPathDB" id="HostDB:ENSMUSG00000020289"/>
<dbReference type="AGR" id="MGI:109258"/>
<dbReference type="HOGENOM" id="CLU_2903531_0_0_1"/>
<sequence>MGDNTSPISVILINHGADMLSTTLANMLMTRTVTPGSRMLFWQQFWQPNLKCAAKNLN</sequence>
<dbReference type="AlphaFoldDB" id="F2Z404"/>
<dbReference type="MGI" id="MGI:109258">
    <property type="gene designation" value="Nprl3"/>
</dbReference>
<dbReference type="GeneTree" id="ENSGT00390000015916"/>
<gene>
    <name evidence="1 2" type="primary">Nprl3</name>
</gene>
<reference evidence="1" key="4">
    <citation type="submission" date="2025-09" db="UniProtKB">
        <authorList>
            <consortium name="Ensembl"/>
        </authorList>
    </citation>
    <scope>IDENTIFICATION</scope>
    <source>
        <strain evidence="1">C57BL/6J</strain>
    </source>
</reference>
<dbReference type="Ensembl" id="ENSMUST00000136903.8">
    <property type="protein sequence ID" value="ENSMUSP00000114781.2"/>
    <property type="gene ID" value="ENSMUSG00000020289.16"/>
</dbReference>